<evidence type="ECO:0000313" key="3">
    <source>
        <dbReference type="Proteomes" id="UP001420932"/>
    </source>
</evidence>
<dbReference type="InterPro" id="IPR044204">
    <property type="entry name" value="IWS1/2"/>
</dbReference>
<dbReference type="PANTHER" id="PTHR47350">
    <property type="entry name" value="PROTEIN IWS1 HOMOLOG 1"/>
    <property type="match status" value="1"/>
</dbReference>
<feature type="region of interest" description="Disordered" evidence="1">
    <location>
        <begin position="158"/>
        <end position="194"/>
    </location>
</feature>
<dbReference type="AlphaFoldDB" id="A0AAP0EFF4"/>
<accession>A0AAP0EFF4</accession>
<evidence type="ECO:0000313" key="2">
    <source>
        <dbReference type="EMBL" id="KAK9087834.1"/>
    </source>
</evidence>
<keyword evidence="3" id="KW-1185">Reference proteome</keyword>
<dbReference type="GO" id="GO:0009742">
    <property type="term" value="P:brassinosteroid mediated signaling pathway"/>
    <property type="evidence" value="ECO:0007669"/>
    <property type="project" value="InterPro"/>
</dbReference>
<gene>
    <name evidence="2" type="ORF">Syun_030228</name>
</gene>
<dbReference type="Proteomes" id="UP001420932">
    <property type="component" value="Unassembled WGS sequence"/>
</dbReference>
<proteinExistence type="predicted"/>
<name>A0AAP0EFF4_9MAGN</name>
<dbReference type="GO" id="GO:0032784">
    <property type="term" value="P:regulation of DNA-templated transcription elongation"/>
    <property type="evidence" value="ECO:0007669"/>
    <property type="project" value="InterPro"/>
</dbReference>
<feature type="compositionally biased region" description="Basic and acidic residues" evidence="1">
    <location>
        <begin position="158"/>
        <end position="182"/>
    </location>
</feature>
<dbReference type="EMBL" id="JBBNAF010000013">
    <property type="protein sequence ID" value="KAK9087834.1"/>
    <property type="molecule type" value="Genomic_DNA"/>
</dbReference>
<organism evidence="2 3">
    <name type="scientific">Stephania yunnanensis</name>
    <dbReference type="NCBI Taxonomy" id="152371"/>
    <lineage>
        <taxon>Eukaryota</taxon>
        <taxon>Viridiplantae</taxon>
        <taxon>Streptophyta</taxon>
        <taxon>Embryophyta</taxon>
        <taxon>Tracheophyta</taxon>
        <taxon>Spermatophyta</taxon>
        <taxon>Magnoliopsida</taxon>
        <taxon>Ranunculales</taxon>
        <taxon>Menispermaceae</taxon>
        <taxon>Menispermoideae</taxon>
        <taxon>Cissampelideae</taxon>
        <taxon>Stephania</taxon>
    </lineage>
</organism>
<reference evidence="2 3" key="1">
    <citation type="submission" date="2024-01" db="EMBL/GenBank/DDBJ databases">
        <title>Genome assemblies of Stephania.</title>
        <authorList>
            <person name="Yang L."/>
        </authorList>
    </citation>
    <scope>NUCLEOTIDE SEQUENCE [LARGE SCALE GENOMIC DNA]</scope>
    <source>
        <strain evidence="2">YNDBR</strain>
        <tissue evidence="2">Leaf</tissue>
    </source>
</reference>
<comment type="caution">
    <text evidence="2">The sequence shown here is derived from an EMBL/GenBank/DDBJ whole genome shotgun (WGS) entry which is preliminary data.</text>
</comment>
<protein>
    <submittedName>
        <fullName evidence="2">Uncharacterized protein</fullName>
    </submittedName>
</protein>
<evidence type="ECO:0000256" key="1">
    <source>
        <dbReference type="SAM" id="MobiDB-lite"/>
    </source>
</evidence>
<dbReference type="PANTHER" id="PTHR47350:SF4">
    <property type="entry name" value="PROTEIN IWS1 HOMOLOG 1"/>
    <property type="match status" value="1"/>
</dbReference>
<sequence length="234" mass="26938">MSSKGGSLSAIYPGRDREMKELWDTVVGADSEDDQEGVRIMDDVNFIDDTGVDPADRYDSDNEGFIGDAPRLRRATELESLLIFCLAKRALTIRSQAARRVDETKSRAISTYARRRSRFTLIRRREREQLAELCVSRDPWPWGRAALARAARGLPVREPREKRLSSARERTERHVREPHERAAQSLRLRTSPPKSPPPLCLRQFVVHHFEFLRYPEIQIWANRASICMSCSGFD</sequence>